<proteinExistence type="predicted"/>
<evidence type="ECO:0000256" key="1">
    <source>
        <dbReference type="SAM" id="Phobius"/>
    </source>
</evidence>
<keyword evidence="1" id="KW-0472">Membrane</keyword>
<dbReference type="Proteomes" id="UP000887565">
    <property type="component" value="Unplaced"/>
</dbReference>
<dbReference type="AlphaFoldDB" id="A0A915JV43"/>
<evidence type="ECO:0000313" key="2">
    <source>
        <dbReference type="Proteomes" id="UP000887565"/>
    </source>
</evidence>
<feature type="transmembrane region" description="Helical" evidence="1">
    <location>
        <begin position="130"/>
        <end position="150"/>
    </location>
</feature>
<protein>
    <submittedName>
        <fullName evidence="3">Uncharacterized protein</fullName>
    </submittedName>
</protein>
<keyword evidence="1" id="KW-0812">Transmembrane</keyword>
<dbReference type="WBParaSite" id="nRc.2.0.1.t30156-RA">
    <property type="protein sequence ID" value="nRc.2.0.1.t30156-RA"/>
    <property type="gene ID" value="nRc.2.0.1.g30156"/>
</dbReference>
<keyword evidence="1" id="KW-1133">Transmembrane helix</keyword>
<evidence type="ECO:0000313" key="3">
    <source>
        <dbReference type="WBParaSite" id="nRc.2.0.1.t30156-RA"/>
    </source>
</evidence>
<keyword evidence="2" id="KW-1185">Reference proteome</keyword>
<name>A0A915JV43_ROMCU</name>
<sequence length="199" mass="22964">MLENKNNGNEEELDFKRRYLVGVLRMQANSFVAYERVEPYRYEFEHMRDKDTQLSYRDMLRDIEAGLALENSPRKIDFHVEDEYDDLDDLVDESSITLSPHAFCTAIVEMIPFSAADIIAPNTNPRKRHLLLFGTLVMRLMCFPPIFVVLSKCIRGRQVATGESNADHKQPSYCSARWYACAGLSPSLLFIYFSPVSKH</sequence>
<accession>A0A915JV43</accession>
<organism evidence="2 3">
    <name type="scientific">Romanomermis culicivorax</name>
    <name type="common">Nematode worm</name>
    <dbReference type="NCBI Taxonomy" id="13658"/>
    <lineage>
        <taxon>Eukaryota</taxon>
        <taxon>Metazoa</taxon>
        <taxon>Ecdysozoa</taxon>
        <taxon>Nematoda</taxon>
        <taxon>Enoplea</taxon>
        <taxon>Dorylaimia</taxon>
        <taxon>Mermithida</taxon>
        <taxon>Mermithoidea</taxon>
        <taxon>Mermithidae</taxon>
        <taxon>Romanomermis</taxon>
    </lineage>
</organism>
<reference evidence="3" key="1">
    <citation type="submission" date="2022-11" db="UniProtKB">
        <authorList>
            <consortium name="WormBaseParasite"/>
        </authorList>
    </citation>
    <scope>IDENTIFICATION</scope>
</reference>